<protein>
    <submittedName>
        <fullName evidence="3">Alpha-tocopherol transfer protein-like</fullName>
    </submittedName>
</protein>
<dbReference type="RefSeq" id="XP_006817785.1">
    <property type="nucleotide sequence ID" value="XM_006817722.1"/>
</dbReference>
<dbReference type="PROSITE" id="PS50191">
    <property type="entry name" value="CRAL_TRIO"/>
    <property type="match status" value="1"/>
</dbReference>
<evidence type="ECO:0000313" key="3">
    <source>
        <dbReference type="RefSeq" id="XP_006817785.1"/>
    </source>
</evidence>
<gene>
    <name evidence="3" type="primary">LOC102800880</name>
</gene>
<feature type="domain" description="CRAL-TRIO" evidence="1">
    <location>
        <begin position="87"/>
        <end position="260"/>
    </location>
</feature>
<dbReference type="Gene3D" id="1.20.5.1200">
    <property type="entry name" value="Alpha-tocopherol transfer"/>
    <property type="match status" value="1"/>
</dbReference>
<dbReference type="Gene3D" id="1.10.8.20">
    <property type="entry name" value="N-terminal domain of phosphatidylinositol transfer protein sec14p"/>
    <property type="match status" value="1"/>
</dbReference>
<dbReference type="InterPro" id="IPR036865">
    <property type="entry name" value="CRAL-TRIO_dom_sf"/>
</dbReference>
<reference evidence="3" key="1">
    <citation type="submission" date="2025-08" db="UniProtKB">
        <authorList>
            <consortium name="RefSeq"/>
        </authorList>
    </citation>
    <scope>IDENTIFICATION</scope>
    <source>
        <tissue evidence="3">Testes</tissue>
    </source>
</reference>
<evidence type="ECO:0000259" key="1">
    <source>
        <dbReference type="PROSITE" id="PS50191"/>
    </source>
</evidence>
<dbReference type="SMART" id="SM00516">
    <property type="entry name" value="SEC14"/>
    <property type="match status" value="1"/>
</dbReference>
<organism evidence="2 3">
    <name type="scientific">Saccoglossus kowalevskii</name>
    <name type="common">Acorn worm</name>
    <dbReference type="NCBI Taxonomy" id="10224"/>
    <lineage>
        <taxon>Eukaryota</taxon>
        <taxon>Metazoa</taxon>
        <taxon>Hemichordata</taxon>
        <taxon>Enteropneusta</taxon>
        <taxon>Harrimaniidae</taxon>
        <taxon>Saccoglossus</taxon>
    </lineage>
</organism>
<dbReference type="CDD" id="cd00170">
    <property type="entry name" value="SEC14"/>
    <property type="match status" value="1"/>
</dbReference>
<dbReference type="InterPro" id="IPR036273">
    <property type="entry name" value="CRAL/TRIO_N_dom_sf"/>
</dbReference>
<dbReference type="SUPFAM" id="SSF52087">
    <property type="entry name" value="CRAL/TRIO domain"/>
    <property type="match status" value="1"/>
</dbReference>
<name>A0ABM0MCP4_SACKO</name>
<dbReference type="PANTHER" id="PTHR10174:SF130">
    <property type="entry name" value="ALPHA-TOCOPHEROL TRANSFER PROTEIN-LIKE"/>
    <property type="match status" value="1"/>
</dbReference>
<dbReference type="InterPro" id="IPR011074">
    <property type="entry name" value="CRAL/TRIO_N_dom"/>
</dbReference>
<keyword evidence="2" id="KW-1185">Reference proteome</keyword>
<sequence length="316" mass="36088">MSGFTRSKSYVCNLSNELQEKARRELNEKSETRHEFIKALREKTKTREDIKFRDDDKFLLRFLRARKFNLDKAFKNLVRYYEIQIDYPEVFSDLRPSSLKHVYDQHLSCVTPVKDTNGAIVGINALGKWDPDRCSYVDTVKAAVISSEYLLEDERIQINGVVTILDFADLATKHSAYIMPSNAKMMMTILQSILPLRFKAMHYVNTPPLFETGYKIYQAFMSAKMRKRTHLHSDELGSLHEYVPSACLPCDYGGVLPELSTISRENSEKLFSWEQSYIDKNAGYGLPKMSEALGGDSTSMIDPSGGLVGSFKKLDV</sequence>
<dbReference type="GeneID" id="102800880"/>
<dbReference type="PANTHER" id="PTHR10174">
    <property type="entry name" value="ALPHA-TOCOPHEROL TRANSFER PROTEIN-RELATED"/>
    <property type="match status" value="1"/>
</dbReference>
<proteinExistence type="predicted"/>
<dbReference type="Proteomes" id="UP000694865">
    <property type="component" value="Unplaced"/>
</dbReference>
<dbReference type="Pfam" id="PF00650">
    <property type="entry name" value="CRAL_TRIO"/>
    <property type="match status" value="1"/>
</dbReference>
<dbReference type="InterPro" id="IPR001251">
    <property type="entry name" value="CRAL-TRIO_dom"/>
</dbReference>
<dbReference type="SMART" id="SM01100">
    <property type="entry name" value="CRAL_TRIO_N"/>
    <property type="match status" value="1"/>
</dbReference>
<evidence type="ECO:0000313" key="2">
    <source>
        <dbReference type="Proteomes" id="UP000694865"/>
    </source>
</evidence>
<dbReference type="Gene3D" id="3.40.525.10">
    <property type="entry name" value="CRAL-TRIO lipid binding domain"/>
    <property type="match status" value="1"/>
</dbReference>
<accession>A0ABM0MCP4</accession>
<dbReference type="Pfam" id="PF03765">
    <property type="entry name" value="CRAL_TRIO_N"/>
    <property type="match status" value="1"/>
</dbReference>
<dbReference type="SUPFAM" id="SSF46938">
    <property type="entry name" value="CRAL/TRIO N-terminal domain"/>
    <property type="match status" value="1"/>
</dbReference>
<dbReference type="PRINTS" id="PR00180">
    <property type="entry name" value="CRETINALDHBP"/>
</dbReference>